<evidence type="ECO:0000313" key="7">
    <source>
        <dbReference type="Proteomes" id="UP000238261"/>
    </source>
</evidence>
<dbReference type="InterPro" id="IPR000070">
    <property type="entry name" value="Pectinesterase_cat"/>
</dbReference>
<evidence type="ECO:0000256" key="1">
    <source>
        <dbReference type="ARBA" id="ARBA00008891"/>
    </source>
</evidence>
<evidence type="ECO:0000313" key="6">
    <source>
        <dbReference type="EMBL" id="PPU99269.1"/>
    </source>
</evidence>
<keyword evidence="4" id="KW-0732">Signal</keyword>
<dbReference type="PANTHER" id="PTHR31321">
    <property type="entry name" value="ACYL-COA THIOESTER HYDROLASE YBHC-RELATED"/>
    <property type="match status" value="1"/>
</dbReference>
<dbReference type="Proteomes" id="UP000238261">
    <property type="component" value="Unassembled WGS sequence"/>
</dbReference>
<name>A0A2S7F1F4_9XANT</name>
<dbReference type="GO" id="GO:0009279">
    <property type="term" value="C:cell outer membrane"/>
    <property type="evidence" value="ECO:0007669"/>
    <property type="project" value="TreeGrafter"/>
</dbReference>
<sequence length="394" mass="40801">MRFTFSLHASALLAVFCVSNCGAQAKGGTADRPQLSAADAQTYTASAYLAKAGRIGALIADGWDPGAGVALLSANYRVAADGSAPFKSVQAAVDKAVADGGAMRRYISLAPGIYRETVCIPQGAPPIVLFGLGSTRSDTLIVFNNANPTPKPVGTPSQACASNADAAVIGTAGSATVSVRADGFQARNLTIANGYVEGTFPGANQSAVALAVRGDKALFQNVAVLGNQDTLLVSAVDPALLIRAYFKESLVQGDTDFICGSSVAVFSHSIIRYDTTRPSKSSVGHVFAPSTVPGSVYGFLATDSTFDAIGDVGSNPTYLGRAWDQAVGDLSKYVSGVSPNGQVTIRNSILGAHIRKNAPWDASTVKRPYCDNPTCPHSRNRFYEYSNSGPGSAD</sequence>
<dbReference type="OrthoDB" id="264773at2"/>
<dbReference type="RefSeq" id="WP_104557930.1">
    <property type="nucleotide sequence ID" value="NZ_CP043476.1"/>
</dbReference>
<dbReference type="InterPro" id="IPR011050">
    <property type="entry name" value="Pectin_lyase_fold/virulence"/>
</dbReference>
<dbReference type="AlphaFoldDB" id="A0A2S7F1F4"/>
<dbReference type="GO" id="GO:0030599">
    <property type="term" value="F:pectinesterase activity"/>
    <property type="evidence" value="ECO:0007669"/>
    <property type="project" value="InterPro"/>
</dbReference>
<dbReference type="Pfam" id="PF01095">
    <property type="entry name" value="Pectinesterase"/>
    <property type="match status" value="1"/>
</dbReference>
<dbReference type="Gene3D" id="2.160.20.10">
    <property type="entry name" value="Single-stranded right-handed beta-helix, Pectin lyase-like"/>
    <property type="match status" value="1"/>
</dbReference>
<keyword evidence="2" id="KW-0378">Hydrolase</keyword>
<dbReference type="SUPFAM" id="SSF51126">
    <property type="entry name" value="Pectin lyase-like"/>
    <property type="match status" value="1"/>
</dbReference>
<reference evidence="7" key="1">
    <citation type="submission" date="2016-08" db="EMBL/GenBank/DDBJ databases">
        <authorList>
            <person name="Merda D."/>
            <person name="Briand M."/>
            <person name="Taghouti G."/>
            <person name="Carrere S."/>
            <person name="Gouzy J."/>
            <person name="Portier P."/>
            <person name="Jacques M.-A."/>
            <person name="Fischer-Le Saux M."/>
        </authorList>
    </citation>
    <scope>NUCLEOTIDE SEQUENCE [LARGE SCALE GENOMIC DNA]</scope>
    <source>
        <strain evidence="7">CFBP1156</strain>
    </source>
</reference>
<dbReference type="NCBIfam" id="NF007822">
    <property type="entry name" value="PRK10531.1"/>
    <property type="match status" value="1"/>
</dbReference>
<keyword evidence="7" id="KW-1185">Reference proteome</keyword>
<feature type="domain" description="Pectinesterase catalytic" evidence="5">
    <location>
        <begin position="77"/>
        <end position="325"/>
    </location>
</feature>
<dbReference type="PANTHER" id="PTHR31321:SF57">
    <property type="entry name" value="PECTINESTERASE 53-RELATED"/>
    <property type="match status" value="1"/>
</dbReference>
<gene>
    <name evidence="6" type="ORF">XhyaCFBP1156_03090</name>
</gene>
<organism evidence="6 7">
    <name type="scientific">Xanthomonas hyacinthi</name>
    <dbReference type="NCBI Taxonomy" id="56455"/>
    <lineage>
        <taxon>Bacteria</taxon>
        <taxon>Pseudomonadati</taxon>
        <taxon>Pseudomonadota</taxon>
        <taxon>Gammaproteobacteria</taxon>
        <taxon>Lysobacterales</taxon>
        <taxon>Lysobacteraceae</taxon>
        <taxon>Xanthomonas</taxon>
    </lineage>
</organism>
<dbReference type="InterPro" id="IPR012334">
    <property type="entry name" value="Pectin_lyas_fold"/>
</dbReference>
<accession>A0A2S7F1F4</accession>
<feature type="chain" id="PRO_5015423664" evidence="4">
    <location>
        <begin position="26"/>
        <end position="394"/>
    </location>
</feature>
<feature type="signal peptide" evidence="4">
    <location>
        <begin position="1"/>
        <end position="25"/>
    </location>
</feature>
<evidence type="ECO:0000256" key="2">
    <source>
        <dbReference type="ARBA" id="ARBA00022801"/>
    </source>
</evidence>
<comment type="caution">
    <text evidence="6">The sequence shown here is derived from an EMBL/GenBank/DDBJ whole genome shotgun (WGS) entry which is preliminary data.</text>
</comment>
<comment type="similarity">
    <text evidence="1">Belongs to the pectinesterase family.</text>
</comment>
<evidence type="ECO:0000256" key="3">
    <source>
        <dbReference type="ARBA" id="ARBA00023085"/>
    </source>
</evidence>
<evidence type="ECO:0000259" key="5">
    <source>
        <dbReference type="Pfam" id="PF01095"/>
    </source>
</evidence>
<proteinExistence type="inferred from homology"/>
<dbReference type="EMBL" id="MDEG01000002">
    <property type="protein sequence ID" value="PPU99269.1"/>
    <property type="molecule type" value="Genomic_DNA"/>
</dbReference>
<keyword evidence="3" id="KW-0063">Aspartyl esterase</keyword>
<dbReference type="GO" id="GO:0042545">
    <property type="term" value="P:cell wall modification"/>
    <property type="evidence" value="ECO:0007669"/>
    <property type="project" value="InterPro"/>
</dbReference>
<evidence type="ECO:0000256" key="4">
    <source>
        <dbReference type="SAM" id="SignalP"/>
    </source>
</evidence>
<protein>
    <submittedName>
        <fullName evidence="6">Acyl-CoA thioesterase</fullName>
    </submittedName>
</protein>